<evidence type="ECO:0000256" key="1">
    <source>
        <dbReference type="ARBA" id="ARBA00023015"/>
    </source>
</evidence>
<dbReference type="SMART" id="SM00895">
    <property type="entry name" value="FCD"/>
    <property type="match status" value="1"/>
</dbReference>
<gene>
    <name evidence="5" type="ORF">H8L32_13235</name>
</gene>
<keyword evidence="6" id="KW-1185">Reference proteome</keyword>
<proteinExistence type="predicted"/>
<dbReference type="RefSeq" id="WP_186947713.1">
    <property type="nucleotide sequence ID" value="NZ_JACOGF010000006.1"/>
</dbReference>
<protein>
    <submittedName>
        <fullName evidence="5">GntR family transcriptional regulator</fullName>
    </submittedName>
</protein>
<dbReference type="Gene3D" id="1.20.120.530">
    <property type="entry name" value="GntR ligand-binding domain-like"/>
    <property type="match status" value="1"/>
</dbReference>
<dbReference type="Proteomes" id="UP000650424">
    <property type="component" value="Unassembled WGS sequence"/>
</dbReference>
<dbReference type="Gene3D" id="1.10.10.10">
    <property type="entry name" value="Winged helix-like DNA-binding domain superfamily/Winged helix DNA-binding domain"/>
    <property type="match status" value="1"/>
</dbReference>
<dbReference type="InterPro" id="IPR008920">
    <property type="entry name" value="TF_FadR/GntR_C"/>
</dbReference>
<reference evidence="5 6" key="1">
    <citation type="submission" date="2020-08" db="EMBL/GenBank/DDBJ databases">
        <title>Novel species isolated from subtropical streams in China.</title>
        <authorList>
            <person name="Lu H."/>
        </authorList>
    </citation>
    <scope>NUCLEOTIDE SEQUENCE [LARGE SCALE GENOMIC DNA]</scope>
    <source>
        <strain evidence="5 6">CY18W</strain>
    </source>
</reference>
<dbReference type="EMBL" id="JACOGF010000006">
    <property type="protein sequence ID" value="MBC3918449.1"/>
    <property type="molecule type" value="Genomic_DNA"/>
</dbReference>
<dbReference type="PROSITE" id="PS50949">
    <property type="entry name" value="HTH_GNTR"/>
    <property type="match status" value="1"/>
</dbReference>
<sequence>MPQTQRSTIDSYPDADLHVISEAELVMQLEEDILFLRLKPGERLVEDLLMQRFGATRHCVRQALNRLERTGIVMREPNKGARVRSFSQEEVSQIYEVREFLQRQAVLMFKLPAPSEFIDELNAIHQTYLVHVKNAYLRGVHELNDQFHSKIFSLCGNRYLERSIQDYMNLSYAIRTNSLAVPEKLQISVAHHALMIELLKGRDNWTLAQLCVDHILPSKYEYLAQRKASEAGDET</sequence>
<evidence type="ECO:0000256" key="2">
    <source>
        <dbReference type="ARBA" id="ARBA00023125"/>
    </source>
</evidence>
<dbReference type="Pfam" id="PF00392">
    <property type="entry name" value="GntR"/>
    <property type="match status" value="1"/>
</dbReference>
<evidence type="ECO:0000313" key="6">
    <source>
        <dbReference type="Proteomes" id="UP000650424"/>
    </source>
</evidence>
<dbReference type="PANTHER" id="PTHR43537:SF49">
    <property type="entry name" value="TRANSCRIPTIONAL REGULATORY PROTEIN"/>
    <property type="match status" value="1"/>
</dbReference>
<dbReference type="InterPro" id="IPR036390">
    <property type="entry name" value="WH_DNA-bd_sf"/>
</dbReference>
<dbReference type="Pfam" id="PF07729">
    <property type="entry name" value="FCD"/>
    <property type="match status" value="1"/>
</dbReference>
<name>A0ABR6ZS56_9BURK</name>
<dbReference type="CDD" id="cd07377">
    <property type="entry name" value="WHTH_GntR"/>
    <property type="match status" value="1"/>
</dbReference>
<keyword evidence="3" id="KW-0804">Transcription</keyword>
<dbReference type="InterPro" id="IPR036388">
    <property type="entry name" value="WH-like_DNA-bd_sf"/>
</dbReference>
<evidence type="ECO:0000259" key="4">
    <source>
        <dbReference type="PROSITE" id="PS50949"/>
    </source>
</evidence>
<dbReference type="SUPFAM" id="SSF46785">
    <property type="entry name" value="Winged helix' DNA-binding domain"/>
    <property type="match status" value="1"/>
</dbReference>
<organism evidence="5 6">
    <name type="scientific">Undibacterium hunanense</name>
    <dbReference type="NCBI Taxonomy" id="2762292"/>
    <lineage>
        <taxon>Bacteria</taxon>
        <taxon>Pseudomonadati</taxon>
        <taxon>Pseudomonadota</taxon>
        <taxon>Betaproteobacteria</taxon>
        <taxon>Burkholderiales</taxon>
        <taxon>Oxalobacteraceae</taxon>
        <taxon>Undibacterium</taxon>
    </lineage>
</organism>
<dbReference type="SUPFAM" id="SSF48008">
    <property type="entry name" value="GntR ligand-binding domain-like"/>
    <property type="match status" value="1"/>
</dbReference>
<evidence type="ECO:0000313" key="5">
    <source>
        <dbReference type="EMBL" id="MBC3918449.1"/>
    </source>
</evidence>
<keyword evidence="1" id="KW-0805">Transcription regulation</keyword>
<keyword evidence="2" id="KW-0238">DNA-binding</keyword>
<evidence type="ECO:0000256" key="3">
    <source>
        <dbReference type="ARBA" id="ARBA00023163"/>
    </source>
</evidence>
<accession>A0ABR6ZS56</accession>
<dbReference type="InterPro" id="IPR011711">
    <property type="entry name" value="GntR_C"/>
</dbReference>
<feature type="domain" description="HTH gntR-type" evidence="4">
    <location>
        <begin position="19"/>
        <end position="86"/>
    </location>
</feature>
<comment type="caution">
    <text evidence="5">The sequence shown here is derived from an EMBL/GenBank/DDBJ whole genome shotgun (WGS) entry which is preliminary data.</text>
</comment>
<dbReference type="PANTHER" id="PTHR43537">
    <property type="entry name" value="TRANSCRIPTIONAL REGULATOR, GNTR FAMILY"/>
    <property type="match status" value="1"/>
</dbReference>
<dbReference type="SMART" id="SM00345">
    <property type="entry name" value="HTH_GNTR"/>
    <property type="match status" value="1"/>
</dbReference>
<dbReference type="InterPro" id="IPR000524">
    <property type="entry name" value="Tscrpt_reg_HTH_GntR"/>
</dbReference>